<dbReference type="SUPFAM" id="SSF52980">
    <property type="entry name" value="Restriction endonuclease-like"/>
    <property type="match status" value="1"/>
</dbReference>
<dbReference type="PANTHER" id="PTHR35400">
    <property type="entry name" value="SLR1083 PROTEIN"/>
    <property type="match status" value="1"/>
</dbReference>
<dbReference type="Pfam" id="PF00440">
    <property type="entry name" value="TetR_N"/>
    <property type="match status" value="1"/>
</dbReference>
<evidence type="ECO:0000313" key="6">
    <source>
        <dbReference type="EMBL" id="GDY45747.1"/>
    </source>
</evidence>
<dbReference type="InterPro" id="IPR036271">
    <property type="entry name" value="Tet_transcr_reg_TetR-rel_C_sf"/>
</dbReference>
<dbReference type="SUPFAM" id="SSF48498">
    <property type="entry name" value="Tetracyclin repressor-like, C-terminal domain"/>
    <property type="match status" value="1"/>
</dbReference>
<dbReference type="InterPro" id="IPR009057">
    <property type="entry name" value="Homeodomain-like_sf"/>
</dbReference>
<evidence type="ECO:0000256" key="3">
    <source>
        <dbReference type="ARBA" id="ARBA00023163"/>
    </source>
</evidence>
<dbReference type="GO" id="GO:0045892">
    <property type="term" value="P:negative regulation of DNA-templated transcription"/>
    <property type="evidence" value="ECO:0007669"/>
    <property type="project" value="InterPro"/>
</dbReference>
<dbReference type="InterPro" id="IPR011335">
    <property type="entry name" value="Restrct_endonuc-II-like"/>
</dbReference>
<proteinExistence type="predicted"/>
<accession>A0A4D4KHC9</accession>
<protein>
    <recommendedName>
        <fullName evidence="5">HTH tetR-type domain-containing protein</fullName>
    </recommendedName>
</protein>
<dbReference type="InterPro" id="IPR001647">
    <property type="entry name" value="HTH_TetR"/>
</dbReference>
<dbReference type="Gene3D" id="1.10.357.10">
    <property type="entry name" value="Tetracycline Repressor, domain 2"/>
    <property type="match status" value="1"/>
</dbReference>
<evidence type="ECO:0000259" key="5">
    <source>
        <dbReference type="PROSITE" id="PS50977"/>
    </source>
</evidence>
<keyword evidence="2 4" id="KW-0238">DNA-binding</keyword>
<keyword evidence="1" id="KW-0805">Transcription regulation</keyword>
<feature type="DNA-binding region" description="H-T-H motif" evidence="4">
    <location>
        <begin position="29"/>
        <end position="48"/>
    </location>
</feature>
<dbReference type="GO" id="GO:0003677">
    <property type="term" value="F:DNA binding"/>
    <property type="evidence" value="ECO:0007669"/>
    <property type="project" value="UniProtKB-UniRule"/>
</dbReference>
<dbReference type="InterPro" id="IPR008538">
    <property type="entry name" value="Uma2"/>
</dbReference>
<dbReference type="Gene3D" id="3.90.1570.10">
    <property type="entry name" value="tt1808, chain A"/>
    <property type="match status" value="1"/>
</dbReference>
<reference evidence="6 7" key="1">
    <citation type="journal article" date="2020" name="Int. J. Syst. Evol. Microbiol.">
        <title>Reclassification of Streptomyces castelarensis and Streptomyces sporoclivatus as later heterotypic synonyms of Streptomyces antimycoticus.</title>
        <authorList>
            <person name="Komaki H."/>
            <person name="Tamura T."/>
        </authorList>
    </citation>
    <scope>NUCLEOTIDE SEQUENCE [LARGE SCALE GENOMIC DNA]</scope>
    <source>
        <strain evidence="6 7">NBRC 12839</strain>
    </source>
</reference>
<evidence type="ECO:0000256" key="4">
    <source>
        <dbReference type="PROSITE-ProRule" id="PRU00335"/>
    </source>
</evidence>
<dbReference type="EMBL" id="BJHV01000001">
    <property type="protein sequence ID" value="GDY45747.1"/>
    <property type="molecule type" value="Genomic_DNA"/>
</dbReference>
<dbReference type="InterPro" id="IPR012296">
    <property type="entry name" value="Nuclease_put_TT1808"/>
</dbReference>
<dbReference type="CDD" id="cd06260">
    <property type="entry name" value="DUF820-like"/>
    <property type="match status" value="1"/>
</dbReference>
<gene>
    <name evidence="6" type="ORF">SANT12839_066290</name>
</gene>
<sequence>MPRPRSLTPDQLASAALAVLDREGLAGLSMRAVAKELGMSTMALYRYVDDREELEGLVVERVLSAVDTTPPEPGAPWDDRLRIMVGRLRDTIIAHPAVLPLTLTHRHRSPSGLRWSETALAILTEAGLDGERRVLALRALLGYVIGAIQLEHLGPLSGAGTVTIAELPSDAFPYMAETARQARSVGVEREFFGGWRYSCAGWAASRHGSTLGAAPLVWVASSAFLPATLGHAARIPSMGGTMTAEPLPAWAFPPPGGFTADDLDRMPELPPHTELIDGSLVFVSPQKYFHSLAMYLLEKGLRASVPESLRVCREMTIALDKRNRPEPDIAILRAEAVTTEAHETGFQAADAVLVVEVVSPESESRDRKRKPQLYAEAGIPHFWLVEHGEGRRPVVQVFELNTVTRTYVPTGIYHERIKLPVPFTIDIDLTEIDHL</sequence>
<feature type="domain" description="HTH tetR-type" evidence="5">
    <location>
        <begin position="6"/>
        <end position="66"/>
    </location>
</feature>
<dbReference type="SUPFAM" id="SSF46689">
    <property type="entry name" value="Homeodomain-like"/>
    <property type="match status" value="1"/>
</dbReference>
<keyword evidence="3" id="KW-0804">Transcription</keyword>
<dbReference type="Pfam" id="PF05685">
    <property type="entry name" value="Uma2"/>
    <property type="match status" value="1"/>
</dbReference>
<keyword evidence="7" id="KW-1185">Reference proteome</keyword>
<organism evidence="6 7">
    <name type="scientific">Streptomyces antimycoticus</name>
    <dbReference type="NCBI Taxonomy" id="68175"/>
    <lineage>
        <taxon>Bacteria</taxon>
        <taxon>Bacillati</taxon>
        <taxon>Actinomycetota</taxon>
        <taxon>Actinomycetes</taxon>
        <taxon>Kitasatosporales</taxon>
        <taxon>Streptomycetaceae</taxon>
        <taxon>Streptomyces</taxon>
        <taxon>Streptomyces violaceusniger group</taxon>
    </lineage>
</organism>
<comment type="caution">
    <text evidence="6">The sequence shown here is derived from an EMBL/GenBank/DDBJ whole genome shotgun (WGS) entry which is preliminary data.</text>
</comment>
<dbReference type="PROSITE" id="PS50977">
    <property type="entry name" value="HTH_TETR_2"/>
    <property type="match status" value="1"/>
</dbReference>
<name>A0A4D4KHC9_9ACTN</name>
<dbReference type="AlphaFoldDB" id="A0A4D4KHC9"/>
<evidence type="ECO:0000256" key="1">
    <source>
        <dbReference type="ARBA" id="ARBA00023015"/>
    </source>
</evidence>
<dbReference type="Pfam" id="PF02909">
    <property type="entry name" value="TetR_C_1"/>
    <property type="match status" value="1"/>
</dbReference>
<dbReference type="InterPro" id="IPR004111">
    <property type="entry name" value="Repressor_TetR_C"/>
</dbReference>
<dbReference type="Proteomes" id="UP000299290">
    <property type="component" value="Unassembled WGS sequence"/>
</dbReference>
<evidence type="ECO:0000256" key="2">
    <source>
        <dbReference type="ARBA" id="ARBA00023125"/>
    </source>
</evidence>
<dbReference type="PANTHER" id="PTHR35400:SF3">
    <property type="entry name" value="SLL1072 PROTEIN"/>
    <property type="match status" value="1"/>
</dbReference>
<evidence type="ECO:0000313" key="7">
    <source>
        <dbReference type="Proteomes" id="UP000299290"/>
    </source>
</evidence>